<reference evidence="2 3" key="1">
    <citation type="journal article" date="2012" name="PLoS Pathog.">
        <title>Diverse lifestyles and strategies of plant pathogenesis encoded in the genomes of eighteen Dothideomycetes fungi.</title>
        <authorList>
            <person name="Ohm R.A."/>
            <person name="Feau N."/>
            <person name="Henrissat B."/>
            <person name="Schoch C.L."/>
            <person name="Horwitz B.A."/>
            <person name="Barry K.W."/>
            <person name="Condon B.J."/>
            <person name="Copeland A.C."/>
            <person name="Dhillon B."/>
            <person name="Glaser F."/>
            <person name="Hesse C.N."/>
            <person name="Kosti I."/>
            <person name="LaButti K."/>
            <person name="Lindquist E.A."/>
            <person name="Lucas S."/>
            <person name="Salamov A.A."/>
            <person name="Bradshaw R.E."/>
            <person name="Ciuffetti L."/>
            <person name="Hamelin R.C."/>
            <person name="Kema G.H.J."/>
            <person name="Lawrence C."/>
            <person name="Scott J.A."/>
            <person name="Spatafora J.W."/>
            <person name="Turgeon B.G."/>
            <person name="de Wit P.J.G.M."/>
            <person name="Zhong S."/>
            <person name="Goodwin S.B."/>
            <person name="Grigoriev I.V."/>
        </authorList>
    </citation>
    <scope>NUCLEOTIDE SEQUENCE [LARGE SCALE GENOMIC DNA]</scope>
    <source>
        <strain evidence="2 3">CIRAD86</strain>
    </source>
</reference>
<dbReference type="AlphaFoldDB" id="M2ZYL4"/>
<protein>
    <submittedName>
        <fullName evidence="2">Uncharacterized protein</fullName>
    </submittedName>
</protein>
<evidence type="ECO:0000313" key="2">
    <source>
        <dbReference type="EMBL" id="EME77206.1"/>
    </source>
</evidence>
<dbReference type="KEGG" id="pfj:MYCFIDRAFT_200743"/>
<gene>
    <name evidence="2" type="ORF">MYCFIDRAFT_200743</name>
</gene>
<dbReference type="HOGENOM" id="CLU_761009_0_0_1"/>
<keyword evidence="3" id="KW-1185">Reference proteome</keyword>
<feature type="compositionally biased region" description="Basic and acidic residues" evidence="1">
    <location>
        <begin position="127"/>
        <end position="154"/>
    </location>
</feature>
<accession>M2ZYL4</accession>
<evidence type="ECO:0000313" key="3">
    <source>
        <dbReference type="Proteomes" id="UP000016932"/>
    </source>
</evidence>
<feature type="compositionally biased region" description="Low complexity" evidence="1">
    <location>
        <begin position="76"/>
        <end position="93"/>
    </location>
</feature>
<name>M2ZYL4_PSEFD</name>
<feature type="compositionally biased region" description="Polar residues" evidence="1">
    <location>
        <begin position="114"/>
        <end position="124"/>
    </location>
</feature>
<dbReference type="RefSeq" id="XP_007932253.1">
    <property type="nucleotide sequence ID" value="XM_007934062.1"/>
</dbReference>
<proteinExistence type="predicted"/>
<dbReference type="EMBL" id="KB446567">
    <property type="protein sequence ID" value="EME77206.1"/>
    <property type="molecule type" value="Genomic_DNA"/>
</dbReference>
<feature type="region of interest" description="Disordered" evidence="1">
    <location>
        <begin position="66"/>
        <end position="210"/>
    </location>
</feature>
<organism evidence="2 3">
    <name type="scientific">Pseudocercospora fijiensis (strain CIRAD86)</name>
    <name type="common">Black leaf streak disease fungus</name>
    <name type="synonym">Mycosphaerella fijiensis</name>
    <dbReference type="NCBI Taxonomy" id="383855"/>
    <lineage>
        <taxon>Eukaryota</taxon>
        <taxon>Fungi</taxon>
        <taxon>Dikarya</taxon>
        <taxon>Ascomycota</taxon>
        <taxon>Pezizomycotina</taxon>
        <taxon>Dothideomycetes</taxon>
        <taxon>Dothideomycetidae</taxon>
        <taxon>Mycosphaerellales</taxon>
        <taxon>Mycosphaerellaceae</taxon>
        <taxon>Pseudocercospora</taxon>
    </lineage>
</organism>
<sequence length="364" mass="40601">MLTFELRIGKQSVCEPGAKMSAIKTLELHLSAEEEEAFHEAVEGVSAGKGERYRAARPQRGLCDNVISPKDGASDQQLQSPTTQGQKQQQNAQAFKARMRTHHRKSRTERPVSFAQNFLNTMGSGQRLEKAISRENMDELERKPPSGKGKKDCGASRAYQEGDGDSPRPVTLTTPGHAHHAWPRPVTTPSHAHYAQPRPLRPPRPATPTYAHHRNQIRNLLKTQQRFRHQVSQEVREALEFGPVKNGFTPLRHNHIPQRRTEIARMKMVIGPDKTLGSSDAPDQFCQRFFTLIGKYVQPTHTAITGVIVEIADLAHQAEHYGSRSARTPADNIPMKPLRLTYAVVDDGDSIQDTPTPTHAIAAQ</sequence>
<dbReference type="GeneID" id="19335890"/>
<dbReference type="Proteomes" id="UP000016932">
    <property type="component" value="Unassembled WGS sequence"/>
</dbReference>
<feature type="compositionally biased region" description="Basic residues" evidence="1">
    <location>
        <begin position="97"/>
        <end position="107"/>
    </location>
</feature>
<evidence type="ECO:0000256" key="1">
    <source>
        <dbReference type="SAM" id="MobiDB-lite"/>
    </source>
</evidence>
<dbReference type="VEuPathDB" id="FungiDB:MYCFIDRAFT_200743"/>